<evidence type="ECO:0000256" key="1">
    <source>
        <dbReference type="SAM" id="MobiDB-lite"/>
    </source>
</evidence>
<dbReference type="Proteomes" id="UP000663992">
    <property type="component" value="Unassembled WGS sequence"/>
</dbReference>
<organism evidence="2 3">
    <name type="scientific">Bowmanella yangjiangensis</name>
    <dbReference type="NCBI Taxonomy" id="2811230"/>
    <lineage>
        <taxon>Bacteria</taxon>
        <taxon>Pseudomonadati</taxon>
        <taxon>Pseudomonadota</taxon>
        <taxon>Gammaproteobacteria</taxon>
        <taxon>Alteromonadales</taxon>
        <taxon>Alteromonadaceae</taxon>
        <taxon>Bowmanella</taxon>
    </lineage>
</organism>
<dbReference type="EMBL" id="JAFKCS010000725">
    <property type="protein sequence ID" value="MBN7823432.1"/>
    <property type="molecule type" value="Genomic_DNA"/>
</dbReference>
<feature type="non-terminal residue" evidence="2">
    <location>
        <position position="1"/>
    </location>
</feature>
<reference evidence="2 3" key="1">
    <citation type="submission" date="2021-03" db="EMBL/GenBank/DDBJ databases">
        <title>novel species isolated from a fishpond in China.</title>
        <authorList>
            <person name="Lu H."/>
            <person name="Cai Z."/>
        </authorList>
    </citation>
    <scope>NUCLEOTIDE SEQUENCE [LARGE SCALE GENOMIC DNA]</scope>
    <source>
        <strain evidence="2 3">Y57</strain>
    </source>
</reference>
<name>A0ABS3D242_9ALTE</name>
<evidence type="ECO:0008006" key="4">
    <source>
        <dbReference type="Google" id="ProtNLM"/>
    </source>
</evidence>
<protein>
    <recommendedName>
        <fullName evidence="4">Transposase</fullName>
    </recommendedName>
</protein>
<evidence type="ECO:0000313" key="3">
    <source>
        <dbReference type="Proteomes" id="UP000663992"/>
    </source>
</evidence>
<accession>A0ABS3D242</accession>
<comment type="caution">
    <text evidence="2">The sequence shown here is derived from an EMBL/GenBank/DDBJ whole genome shotgun (WGS) entry which is preliminary data.</text>
</comment>
<sequence length="75" mass="8043">NAPYSRGVSRYGLSPGNAHRQRATVIKRRDAEMTVTTPADCIDFVHEAASIELSTACARPLGQLVTGTRLATAFP</sequence>
<keyword evidence="3" id="KW-1185">Reference proteome</keyword>
<proteinExistence type="predicted"/>
<gene>
    <name evidence="2" type="ORF">J0A65_26430</name>
</gene>
<evidence type="ECO:0000313" key="2">
    <source>
        <dbReference type="EMBL" id="MBN7823432.1"/>
    </source>
</evidence>
<dbReference type="RefSeq" id="WP_206597152.1">
    <property type="nucleotide sequence ID" value="NZ_JAFKCS010000725.1"/>
</dbReference>
<feature type="region of interest" description="Disordered" evidence="1">
    <location>
        <begin position="1"/>
        <end position="20"/>
    </location>
</feature>